<sequence length="269" mass="31813">MKRKISVLMPVYNQEEFLDEAIQSILKQSFNNFEFLILDDGSKDNSFKIVKSFKDKRIKVFRNKKRNGLAKSLNILIKESKGEYLARMDGDDISLKDRLKKQVEFLDKNKLIVILGCWAKIIDSQGRNIGQFKYPTEDKVIRNNILSYNPFVHSSVMMRKEIFKKIGGGYNEGLFYSQDYDLFLRIAAKYACANLAEYLLKFRWLPNFKKQKQQNKLALKIRFKAIKDGDYSWGEIIKLIKPFLLYLIPLKLKEIYWQSKFRCLNEKNK</sequence>
<evidence type="ECO:0000256" key="3">
    <source>
        <dbReference type="ARBA" id="ARBA00022679"/>
    </source>
</evidence>
<name>A0A2H0W9M8_9BACT</name>
<organism evidence="5 6">
    <name type="scientific">Candidatus Beckwithbacteria bacterium CG10_big_fil_rev_8_21_14_0_10_34_10</name>
    <dbReference type="NCBI Taxonomy" id="1974495"/>
    <lineage>
        <taxon>Bacteria</taxon>
        <taxon>Candidatus Beckwithiibacteriota</taxon>
    </lineage>
</organism>
<keyword evidence="3" id="KW-0808">Transferase</keyword>
<evidence type="ECO:0000256" key="1">
    <source>
        <dbReference type="ARBA" id="ARBA00006739"/>
    </source>
</evidence>
<protein>
    <recommendedName>
        <fullName evidence="4">Glycosyltransferase 2-like domain-containing protein</fullName>
    </recommendedName>
</protein>
<dbReference type="EMBL" id="PEZT01000010">
    <property type="protein sequence ID" value="PIS09362.1"/>
    <property type="molecule type" value="Genomic_DNA"/>
</dbReference>
<dbReference type="InterPro" id="IPR001173">
    <property type="entry name" value="Glyco_trans_2-like"/>
</dbReference>
<accession>A0A2H0W9M8</accession>
<dbReference type="SUPFAM" id="SSF53448">
    <property type="entry name" value="Nucleotide-diphospho-sugar transferases"/>
    <property type="match status" value="1"/>
</dbReference>
<dbReference type="Proteomes" id="UP000230093">
    <property type="component" value="Unassembled WGS sequence"/>
</dbReference>
<gene>
    <name evidence="5" type="ORF">COT75_01650</name>
</gene>
<evidence type="ECO:0000256" key="2">
    <source>
        <dbReference type="ARBA" id="ARBA00022676"/>
    </source>
</evidence>
<dbReference type="PANTHER" id="PTHR43685:SF5">
    <property type="entry name" value="GLYCOSYLTRANSFERASE EPSE-RELATED"/>
    <property type="match status" value="1"/>
</dbReference>
<dbReference type="Pfam" id="PF00535">
    <property type="entry name" value="Glycos_transf_2"/>
    <property type="match status" value="1"/>
</dbReference>
<reference evidence="6" key="1">
    <citation type="submission" date="2017-09" db="EMBL/GenBank/DDBJ databases">
        <title>Depth-based differentiation of microbial function through sediment-hosted aquifers and enrichment of novel symbionts in the deep terrestrial subsurface.</title>
        <authorList>
            <person name="Probst A.J."/>
            <person name="Ladd B."/>
            <person name="Jarett J.K."/>
            <person name="Geller-Mcgrath D.E."/>
            <person name="Sieber C.M.K."/>
            <person name="Emerson J.B."/>
            <person name="Anantharaman K."/>
            <person name="Thomas B.C."/>
            <person name="Malmstrom R."/>
            <person name="Stieglmeier M."/>
            <person name="Klingl A."/>
            <person name="Woyke T."/>
            <person name="Ryan C.M."/>
            <person name="Banfield J.F."/>
        </authorList>
    </citation>
    <scope>NUCLEOTIDE SEQUENCE [LARGE SCALE GENOMIC DNA]</scope>
</reference>
<dbReference type="Gene3D" id="3.90.550.10">
    <property type="entry name" value="Spore Coat Polysaccharide Biosynthesis Protein SpsA, Chain A"/>
    <property type="match status" value="1"/>
</dbReference>
<dbReference type="AlphaFoldDB" id="A0A2H0W9M8"/>
<dbReference type="InterPro" id="IPR050834">
    <property type="entry name" value="Glycosyltransf_2"/>
</dbReference>
<dbReference type="InterPro" id="IPR029044">
    <property type="entry name" value="Nucleotide-diphossugar_trans"/>
</dbReference>
<feature type="domain" description="Glycosyltransferase 2-like" evidence="4">
    <location>
        <begin position="6"/>
        <end position="166"/>
    </location>
</feature>
<dbReference type="PANTHER" id="PTHR43685">
    <property type="entry name" value="GLYCOSYLTRANSFERASE"/>
    <property type="match status" value="1"/>
</dbReference>
<evidence type="ECO:0000313" key="6">
    <source>
        <dbReference type="Proteomes" id="UP000230093"/>
    </source>
</evidence>
<proteinExistence type="inferred from homology"/>
<evidence type="ECO:0000313" key="5">
    <source>
        <dbReference type="EMBL" id="PIS09362.1"/>
    </source>
</evidence>
<comment type="caution">
    <text evidence="5">The sequence shown here is derived from an EMBL/GenBank/DDBJ whole genome shotgun (WGS) entry which is preliminary data.</text>
</comment>
<dbReference type="GO" id="GO:0016757">
    <property type="term" value="F:glycosyltransferase activity"/>
    <property type="evidence" value="ECO:0007669"/>
    <property type="project" value="UniProtKB-KW"/>
</dbReference>
<evidence type="ECO:0000259" key="4">
    <source>
        <dbReference type="Pfam" id="PF00535"/>
    </source>
</evidence>
<comment type="similarity">
    <text evidence="1">Belongs to the glycosyltransferase 2 family.</text>
</comment>
<keyword evidence="2" id="KW-0328">Glycosyltransferase</keyword>